<dbReference type="OrthoDB" id="1904574at2759"/>
<gene>
    <name evidence="7" type="ORF">F2Q69_00039247</name>
</gene>
<keyword evidence="3 6" id="KW-0713">Self-incompatibility</keyword>
<keyword evidence="4 6" id="KW-0964">Secreted</keyword>
<accession>A0A8S9SNW2</accession>
<name>A0A8S9SNW2_BRACR</name>
<organism evidence="7 8">
    <name type="scientific">Brassica cretica</name>
    <name type="common">Mustard</name>
    <dbReference type="NCBI Taxonomy" id="69181"/>
    <lineage>
        <taxon>Eukaryota</taxon>
        <taxon>Viridiplantae</taxon>
        <taxon>Streptophyta</taxon>
        <taxon>Embryophyta</taxon>
        <taxon>Tracheophyta</taxon>
        <taxon>Spermatophyta</taxon>
        <taxon>Magnoliopsida</taxon>
        <taxon>eudicotyledons</taxon>
        <taxon>Gunneridae</taxon>
        <taxon>Pentapetalae</taxon>
        <taxon>rosids</taxon>
        <taxon>malvids</taxon>
        <taxon>Brassicales</taxon>
        <taxon>Brassicaceae</taxon>
        <taxon>Brassiceae</taxon>
        <taxon>Brassica</taxon>
    </lineage>
</organism>
<evidence type="ECO:0000256" key="6">
    <source>
        <dbReference type="RuleBase" id="RU367044"/>
    </source>
</evidence>
<evidence type="ECO:0000256" key="2">
    <source>
        <dbReference type="ARBA" id="ARBA00005581"/>
    </source>
</evidence>
<comment type="similarity">
    <text evidence="2 6">Belongs to the plant self-incompatibility (S1) protein family.</text>
</comment>
<dbReference type="InterPro" id="IPR010264">
    <property type="entry name" value="Self-incomp_S1"/>
</dbReference>
<keyword evidence="5" id="KW-0732">Signal</keyword>
<comment type="caution">
    <text evidence="7">The sequence shown here is derived from an EMBL/GenBank/DDBJ whole genome shotgun (WGS) entry which is preliminary data.</text>
</comment>
<dbReference type="Pfam" id="PF05938">
    <property type="entry name" value="Self-incomp_S1"/>
    <property type="match status" value="1"/>
</dbReference>
<evidence type="ECO:0000313" key="7">
    <source>
        <dbReference type="EMBL" id="KAF3601700.1"/>
    </source>
</evidence>
<dbReference type="GO" id="GO:0005576">
    <property type="term" value="C:extracellular region"/>
    <property type="evidence" value="ECO:0007669"/>
    <property type="project" value="UniProtKB-SubCell"/>
</dbReference>
<sequence length="92" mass="10615">MDGFLPFAPKHVVITNIINTGVTLILHCTNKEQDFGIRAVGFLQSFDFRFHVNLRKTTRYTCIFNWPGHRATFAIFTVDRDDNPRSKLGVCR</sequence>
<evidence type="ECO:0000313" key="8">
    <source>
        <dbReference type="Proteomes" id="UP000712600"/>
    </source>
</evidence>
<dbReference type="EMBL" id="QGKX02000004">
    <property type="protein sequence ID" value="KAF3601700.1"/>
    <property type="molecule type" value="Genomic_DNA"/>
</dbReference>
<evidence type="ECO:0000256" key="3">
    <source>
        <dbReference type="ARBA" id="ARBA00022471"/>
    </source>
</evidence>
<proteinExistence type="inferred from homology"/>
<dbReference type="PANTHER" id="PTHR31232">
    <property type="match status" value="1"/>
</dbReference>
<comment type="subcellular location">
    <subcellularLocation>
        <location evidence="1 6">Secreted</location>
    </subcellularLocation>
</comment>
<dbReference type="GO" id="GO:0060320">
    <property type="term" value="P:rejection of self pollen"/>
    <property type="evidence" value="ECO:0007669"/>
    <property type="project" value="UniProtKB-KW"/>
</dbReference>
<dbReference type="PANTHER" id="PTHR31232:SF102">
    <property type="entry name" value="S-PROTEIN HOMOLOG"/>
    <property type="match status" value="1"/>
</dbReference>
<dbReference type="Proteomes" id="UP000712600">
    <property type="component" value="Unassembled WGS sequence"/>
</dbReference>
<evidence type="ECO:0000256" key="1">
    <source>
        <dbReference type="ARBA" id="ARBA00004613"/>
    </source>
</evidence>
<reference evidence="7" key="1">
    <citation type="submission" date="2019-12" db="EMBL/GenBank/DDBJ databases">
        <title>Genome sequencing and annotation of Brassica cretica.</title>
        <authorList>
            <person name="Studholme D.J."/>
            <person name="Sarris P."/>
        </authorList>
    </citation>
    <scope>NUCLEOTIDE SEQUENCE</scope>
    <source>
        <strain evidence="7">PFS-109/04</strain>
        <tissue evidence="7">Leaf</tissue>
    </source>
</reference>
<protein>
    <recommendedName>
        <fullName evidence="6">S-protein homolog</fullName>
    </recommendedName>
</protein>
<evidence type="ECO:0000256" key="5">
    <source>
        <dbReference type="ARBA" id="ARBA00022729"/>
    </source>
</evidence>
<evidence type="ECO:0000256" key="4">
    <source>
        <dbReference type="ARBA" id="ARBA00022525"/>
    </source>
</evidence>
<dbReference type="AlphaFoldDB" id="A0A8S9SNW2"/>